<dbReference type="EMBL" id="CABWMH010000052">
    <property type="protein sequence ID" value="VXC60645.1"/>
    <property type="molecule type" value="Genomic_DNA"/>
</dbReference>
<dbReference type="RefSeq" id="WP_008926984.1">
    <property type="nucleotide sequence ID" value="NZ_JBCGBG010000011.1"/>
</dbReference>
<evidence type="ECO:0000256" key="1">
    <source>
        <dbReference type="SAM" id="Phobius"/>
    </source>
</evidence>
<feature type="transmembrane region" description="Helical" evidence="1">
    <location>
        <begin position="6"/>
        <end position="27"/>
    </location>
</feature>
<sequence>MTDVEKMLAVSLLLSLLSGTGVFLLGVREYRIRPTVFNFTTELVLALITGLTAYFFARQQGLDEIVIYLAVLVASNNWRELSTVFKERLIAAINGVFGSKGGSGP</sequence>
<dbReference type="Proteomes" id="UP001468095">
    <property type="component" value="Unassembled WGS sequence"/>
</dbReference>
<keyword evidence="1" id="KW-1133">Transmembrane helix</keyword>
<name>A0AAX3JCE3_9GAMM</name>
<dbReference type="EMBL" id="JBCGBG010000011">
    <property type="protein sequence ID" value="MEL7698444.1"/>
    <property type="molecule type" value="Genomic_DNA"/>
</dbReference>
<comment type="caution">
    <text evidence="3">The sequence shown here is derived from an EMBL/GenBank/DDBJ whole genome shotgun (WGS) entry which is preliminary data.</text>
</comment>
<proteinExistence type="predicted"/>
<reference evidence="3 4" key="1">
    <citation type="submission" date="2019-10" db="EMBL/GenBank/DDBJ databases">
        <authorList>
            <person name="Karimi E."/>
        </authorList>
    </citation>
    <scope>NUCLEOTIDE SEQUENCE [LARGE SCALE GENOMIC DNA]</scope>
    <source>
        <strain evidence="3">Pantoea sp. 111</strain>
    </source>
</reference>
<organism evidence="3 4">
    <name type="scientific">Pantoea brenneri</name>
    <dbReference type="NCBI Taxonomy" id="472694"/>
    <lineage>
        <taxon>Bacteria</taxon>
        <taxon>Pseudomonadati</taxon>
        <taxon>Pseudomonadota</taxon>
        <taxon>Gammaproteobacteria</taxon>
        <taxon>Enterobacterales</taxon>
        <taxon>Erwiniaceae</taxon>
        <taxon>Pantoea</taxon>
    </lineage>
</organism>
<keyword evidence="1" id="KW-0812">Transmembrane</keyword>
<dbReference type="Proteomes" id="UP000433737">
    <property type="component" value="Unassembled WGS sequence"/>
</dbReference>
<dbReference type="AlphaFoldDB" id="A0AAX3JCE3"/>
<gene>
    <name evidence="2" type="ORF">AABB92_22670</name>
    <name evidence="3" type="ORF">PANT111_560097</name>
</gene>
<evidence type="ECO:0000313" key="3">
    <source>
        <dbReference type="EMBL" id="VXC60645.1"/>
    </source>
</evidence>
<evidence type="ECO:0000313" key="5">
    <source>
        <dbReference type="Proteomes" id="UP001468095"/>
    </source>
</evidence>
<evidence type="ECO:0000313" key="4">
    <source>
        <dbReference type="Proteomes" id="UP000433737"/>
    </source>
</evidence>
<accession>A0AAX3JCE3</accession>
<protein>
    <submittedName>
        <fullName evidence="3">Holin</fullName>
    </submittedName>
</protein>
<reference evidence="2 5" key="2">
    <citation type="submission" date="2024-04" db="EMBL/GenBank/DDBJ databases">
        <authorList>
            <person name="Suleimanova A.D."/>
            <person name="Pudova D.S."/>
            <person name="Shagimardanova E.I."/>
            <person name="Sharipova M.R."/>
        </authorList>
    </citation>
    <scope>NUCLEOTIDE SEQUENCE [LARGE SCALE GENOMIC DNA]</scope>
    <source>
        <strain evidence="2 5">3.1</strain>
    </source>
</reference>
<keyword evidence="5" id="KW-1185">Reference proteome</keyword>
<keyword evidence="1" id="KW-0472">Membrane</keyword>
<feature type="transmembrane region" description="Helical" evidence="1">
    <location>
        <begin position="39"/>
        <end position="57"/>
    </location>
</feature>
<evidence type="ECO:0000313" key="2">
    <source>
        <dbReference type="EMBL" id="MEL7698444.1"/>
    </source>
</evidence>